<evidence type="ECO:0000313" key="14">
    <source>
        <dbReference type="EMBL" id="BAV33382.1"/>
    </source>
</evidence>
<name>A0A1B4XF11_9GAMM</name>
<dbReference type="GO" id="GO:0003848">
    <property type="term" value="F:2-amino-4-hydroxy-6-hydroxymethyldihydropteridine diphosphokinase activity"/>
    <property type="evidence" value="ECO:0007669"/>
    <property type="project" value="UniProtKB-EC"/>
</dbReference>
<feature type="domain" description="7,8-dihydro-6-hydroxymethylpterin-pyrophosphokinase" evidence="13">
    <location>
        <begin position="95"/>
        <end position="106"/>
    </location>
</feature>
<evidence type="ECO:0000256" key="10">
    <source>
        <dbReference type="ARBA" id="ARBA00029409"/>
    </source>
</evidence>
<dbReference type="EC" id="2.7.6.3" evidence="3"/>
<dbReference type="OrthoDB" id="9808041at2"/>
<dbReference type="GO" id="GO:0005524">
    <property type="term" value="F:ATP binding"/>
    <property type="evidence" value="ECO:0007669"/>
    <property type="project" value="UniProtKB-KW"/>
</dbReference>
<evidence type="ECO:0000256" key="1">
    <source>
        <dbReference type="ARBA" id="ARBA00005051"/>
    </source>
</evidence>
<evidence type="ECO:0000256" key="11">
    <source>
        <dbReference type="ARBA" id="ARBA00029766"/>
    </source>
</evidence>
<reference evidence="14 15" key="1">
    <citation type="submission" date="2015-05" db="EMBL/GenBank/DDBJ databases">
        <title>Complete genome sequence of a sulfur-oxidizing gammaproteobacterium strain HA5.</title>
        <authorList>
            <person name="Miura A."/>
            <person name="Kojima H."/>
            <person name="Fukui M."/>
        </authorList>
    </citation>
    <scope>NUCLEOTIDE SEQUENCE [LARGE SCALE GENOMIC DNA]</scope>
    <source>
        <strain evidence="14 15">HA5</strain>
    </source>
</reference>
<dbReference type="EMBL" id="AP014879">
    <property type="protein sequence ID" value="BAV33382.1"/>
    <property type="molecule type" value="Genomic_DNA"/>
</dbReference>
<dbReference type="InParanoid" id="A0A1B4XF11"/>
<comment type="function">
    <text evidence="10">Catalyzes the transfer of pyrophosphate from adenosine triphosphate (ATP) to 6-hydroxymethyl-7,8-dihydropterin, an enzymatic step in folate biosynthesis pathway.</text>
</comment>
<gene>
    <name evidence="14" type="ORF">SCL_1068</name>
</gene>
<dbReference type="FunCoup" id="A0A1B4XF11">
    <property type="interactions" value="441"/>
</dbReference>
<keyword evidence="15" id="KW-1185">Reference proteome</keyword>
<dbReference type="UniPathway" id="UPA00077">
    <property type="reaction ID" value="UER00155"/>
</dbReference>
<dbReference type="SUPFAM" id="SSF55083">
    <property type="entry name" value="6-hydroxymethyl-7,8-dihydropterin pyrophosphokinase, HPPK"/>
    <property type="match status" value="1"/>
</dbReference>
<comment type="pathway">
    <text evidence="1">Cofactor biosynthesis; tetrahydrofolate biosynthesis; 2-amino-4-hydroxy-6-hydroxymethyl-7,8-dihydropteridine diphosphate from 7,8-dihydroneopterin triphosphate: step 4/4.</text>
</comment>
<dbReference type="PANTHER" id="PTHR43071:SF1">
    <property type="entry name" value="2-AMINO-4-HYDROXY-6-HYDROXYMETHYLDIHYDROPTERIDINE PYROPHOSPHOKINASE"/>
    <property type="match status" value="1"/>
</dbReference>
<accession>A0A1B4XF11</accession>
<evidence type="ECO:0000313" key="15">
    <source>
        <dbReference type="Proteomes" id="UP000243180"/>
    </source>
</evidence>
<protein>
    <recommendedName>
        <fullName evidence="4">2-amino-4-hydroxy-6-hydroxymethyldihydropteridine pyrophosphokinase</fullName>
        <ecNumber evidence="3">2.7.6.3</ecNumber>
    </recommendedName>
    <alternativeName>
        <fullName evidence="11">6-hydroxymethyl-7,8-dihydropterin pyrophosphokinase</fullName>
    </alternativeName>
    <alternativeName>
        <fullName evidence="12">7,8-dihydro-6-hydroxymethylpterin-pyrophosphokinase</fullName>
    </alternativeName>
</protein>
<organism evidence="14 15">
    <name type="scientific">Sulfuricaulis limicola</name>
    <dbReference type="NCBI Taxonomy" id="1620215"/>
    <lineage>
        <taxon>Bacteria</taxon>
        <taxon>Pseudomonadati</taxon>
        <taxon>Pseudomonadota</taxon>
        <taxon>Gammaproteobacteria</taxon>
        <taxon>Acidiferrobacterales</taxon>
        <taxon>Acidiferrobacteraceae</taxon>
        <taxon>Sulfuricaulis</taxon>
    </lineage>
</organism>
<dbReference type="GO" id="GO:0046654">
    <property type="term" value="P:tetrahydrofolate biosynthetic process"/>
    <property type="evidence" value="ECO:0007669"/>
    <property type="project" value="UniProtKB-UniPathway"/>
</dbReference>
<dbReference type="PANTHER" id="PTHR43071">
    <property type="entry name" value="2-AMINO-4-HYDROXY-6-HYDROXYMETHYLDIHYDROPTERIDINE PYROPHOSPHOKINASE"/>
    <property type="match status" value="1"/>
</dbReference>
<sequence>MSKPETTVCAYIGLGSNLADPVAQLRAGVSSLARLEQTHVEVCSSFYRTAPVGRLEQPDFINAVCRVRTGQAPSTLMRNLLEIEHVHGRVRKGDKGGPRTLDLDLLLYGDRAIHTAELTVPHPRLHERAFVLYPLQEIEPDLVIPGRGALRELLPACAGQRVERLRD</sequence>
<dbReference type="Proteomes" id="UP000243180">
    <property type="component" value="Chromosome"/>
</dbReference>
<dbReference type="NCBIfam" id="TIGR01498">
    <property type="entry name" value="folK"/>
    <property type="match status" value="1"/>
</dbReference>
<evidence type="ECO:0000256" key="4">
    <source>
        <dbReference type="ARBA" id="ARBA00016218"/>
    </source>
</evidence>
<dbReference type="GO" id="GO:0046656">
    <property type="term" value="P:folic acid biosynthetic process"/>
    <property type="evidence" value="ECO:0007669"/>
    <property type="project" value="UniProtKB-KW"/>
</dbReference>
<evidence type="ECO:0000256" key="6">
    <source>
        <dbReference type="ARBA" id="ARBA00022741"/>
    </source>
</evidence>
<dbReference type="AlphaFoldDB" id="A0A1B4XF11"/>
<dbReference type="CDD" id="cd00483">
    <property type="entry name" value="HPPK"/>
    <property type="match status" value="1"/>
</dbReference>
<dbReference type="RefSeq" id="WP_096360250.1">
    <property type="nucleotide sequence ID" value="NZ_AP014879.1"/>
</dbReference>
<dbReference type="Pfam" id="PF01288">
    <property type="entry name" value="HPPK"/>
    <property type="match status" value="1"/>
</dbReference>
<keyword evidence="6" id="KW-0547">Nucleotide-binding</keyword>
<keyword evidence="8" id="KW-0067">ATP-binding</keyword>
<evidence type="ECO:0000256" key="3">
    <source>
        <dbReference type="ARBA" id="ARBA00013253"/>
    </source>
</evidence>
<dbReference type="InterPro" id="IPR035907">
    <property type="entry name" value="Hppk_sf"/>
</dbReference>
<evidence type="ECO:0000256" key="7">
    <source>
        <dbReference type="ARBA" id="ARBA00022777"/>
    </source>
</evidence>
<proteinExistence type="inferred from homology"/>
<dbReference type="GO" id="GO:0016301">
    <property type="term" value="F:kinase activity"/>
    <property type="evidence" value="ECO:0007669"/>
    <property type="project" value="UniProtKB-KW"/>
</dbReference>
<dbReference type="Gene3D" id="3.30.70.560">
    <property type="entry name" value="7,8-Dihydro-6-hydroxymethylpterin-pyrophosphokinase HPPK"/>
    <property type="match status" value="1"/>
</dbReference>
<evidence type="ECO:0000256" key="12">
    <source>
        <dbReference type="ARBA" id="ARBA00033413"/>
    </source>
</evidence>
<dbReference type="KEGG" id="slim:SCL_1068"/>
<evidence type="ECO:0000256" key="2">
    <source>
        <dbReference type="ARBA" id="ARBA00005810"/>
    </source>
</evidence>
<keyword evidence="9" id="KW-0289">Folate biosynthesis</keyword>
<keyword evidence="5" id="KW-0808">Transferase</keyword>
<dbReference type="PROSITE" id="PS00794">
    <property type="entry name" value="HPPK"/>
    <property type="match status" value="1"/>
</dbReference>
<keyword evidence="7 14" id="KW-0418">Kinase</keyword>
<evidence type="ECO:0000256" key="9">
    <source>
        <dbReference type="ARBA" id="ARBA00022909"/>
    </source>
</evidence>
<evidence type="ECO:0000259" key="13">
    <source>
        <dbReference type="PROSITE" id="PS00794"/>
    </source>
</evidence>
<evidence type="ECO:0000256" key="5">
    <source>
        <dbReference type="ARBA" id="ARBA00022679"/>
    </source>
</evidence>
<dbReference type="InterPro" id="IPR000550">
    <property type="entry name" value="Hppk"/>
</dbReference>
<comment type="similarity">
    <text evidence="2">Belongs to the HPPK family.</text>
</comment>
<evidence type="ECO:0000256" key="8">
    <source>
        <dbReference type="ARBA" id="ARBA00022840"/>
    </source>
</evidence>